<dbReference type="PANTHER" id="PTHR11346">
    <property type="entry name" value="GALECTIN"/>
    <property type="match status" value="1"/>
</dbReference>
<dbReference type="SMART" id="SM00276">
    <property type="entry name" value="GLECT"/>
    <property type="match status" value="2"/>
</dbReference>
<dbReference type="GO" id="GO:2000562">
    <property type="term" value="P:negative regulation of CD4-positive, alpha-beta T cell proliferation"/>
    <property type="evidence" value="ECO:0007669"/>
    <property type="project" value="TreeGrafter"/>
</dbReference>
<dbReference type="CDD" id="cd00070">
    <property type="entry name" value="GLECT"/>
    <property type="match status" value="2"/>
</dbReference>
<evidence type="ECO:0000256" key="2">
    <source>
        <dbReference type="ARBA" id="ARBA00022737"/>
    </source>
</evidence>
<feature type="domain" description="Galectin" evidence="4">
    <location>
        <begin position="157"/>
        <end position="283"/>
    </location>
</feature>
<protein>
    <recommendedName>
        <fullName evidence="3">Galectin</fullName>
    </recommendedName>
</protein>
<keyword evidence="1 3" id="KW-0430">Lectin</keyword>
<organism evidence="5 6">
    <name type="scientific">Triplophysa tibetana</name>
    <dbReference type="NCBI Taxonomy" id="1572043"/>
    <lineage>
        <taxon>Eukaryota</taxon>
        <taxon>Metazoa</taxon>
        <taxon>Chordata</taxon>
        <taxon>Craniata</taxon>
        <taxon>Vertebrata</taxon>
        <taxon>Euteleostomi</taxon>
        <taxon>Actinopterygii</taxon>
        <taxon>Neopterygii</taxon>
        <taxon>Teleostei</taxon>
        <taxon>Ostariophysi</taxon>
        <taxon>Cypriniformes</taxon>
        <taxon>Nemacheilidae</taxon>
        <taxon>Triplophysa</taxon>
    </lineage>
</organism>
<dbReference type="Pfam" id="PF00337">
    <property type="entry name" value="Gal-bind_lectin"/>
    <property type="match status" value="2"/>
</dbReference>
<keyword evidence="2" id="KW-0677">Repeat</keyword>
<dbReference type="Gene3D" id="2.60.120.200">
    <property type="match status" value="2"/>
</dbReference>
<proteinExistence type="predicted"/>
<evidence type="ECO:0000313" key="6">
    <source>
        <dbReference type="Proteomes" id="UP000324632"/>
    </source>
</evidence>
<evidence type="ECO:0000259" key="4">
    <source>
        <dbReference type="PROSITE" id="PS51304"/>
    </source>
</evidence>
<dbReference type="InterPro" id="IPR044156">
    <property type="entry name" value="Galectin-like"/>
</dbReference>
<dbReference type="InterPro" id="IPR001079">
    <property type="entry name" value="Galectin_CRD"/>
</dbReference>
<dbReference type="SUPFAM" id="SSF49899">
    <property type="entry name" value="Concanavalin A-like lectins/glucanases"/>
    <property type="match status" value="2"/>
</dbReference>
<dbReference type="EMBL" id="SOYY01000004">
    <property type="protein sequence ID" value="KAA0722671.1"/>
    <property type="molecule type" value="Genomic_DNA"/>
</dbReference>
<dbReference type="AlphaFoldDB" id="A0A5A9PND7"/>
<comment type="caution">
    <text evidence="5">The sequence shown here is derived from an EMBL/GenBank/DDBJ whole genome shotgun (WGS) entry which is preliminary data.</text>
</comment>
<dbReference type="Proteomes" id="UP000324632">
    <property type="component" value="Chromosome 4"/>
</dbReference>
<dbReference type="GO" id="GO:0005634">
    <property type="term" value="C:nucleus"/>
    <property type="evidence" value="ECO:0007669"/>
    <property type="project" value="TreeGrafter"/>
</dbReference>
<dbReference type="GO" id="GO:0030246">
    <property type="term" value="F:carbohydrate binding"/>
    <property type="evidence" value="ECO:0007669"/>
    <property type="project" value="UniProtKB-UniRule"/>
</dbReference>
<dbReference type="PANTHER" id="PTHR11346:SF80">
    <property type="entry name" value="GALECTIN-9C"/>
    <property type="match status" value="1"/>
</dbReference>
<dbReference type="InterPro" id="IPR013320">
    <property type="entry name" value="ConA-like_dom_sf"/>
</dbReference>
<reference evidence="5 6" key="1">
    <citation type="journal article" date="2019" name="Mol. Ecol. Resour.">
        <title>Chromosome-level genome assembly of Triplophysa tibetana, a fish adapted to the harsh high-altitude environment of the Tibetan Plateau.</title>
        <authorList>
            <person name="Yang X."/>
            <person name="Liu H."/>
            <person name="Ma Z."/>
            <person name="Zou Y."/>
            <person name="Zou M."/>
            <person name="Mao Y."/>
            <person name="Li X."/>
            <person name="Wang H."/>
            <person name="Chen T."/>
            <person name="Wang W."/>
            <person name="Yang R."/>
        </authorList>
    </citation>
    <scope>NUCLEOTIDE SEQUENCE [LARGE SCALE GENOMIC DNA]</scope>
    <source>
        <strain evidence="5">TTIB1903HZAU</strain>
        <tissue evidence="5">Muscle</tissue>
    </source>
</reference>
<keyword evidence="6" id="KW-1185">Reference proteome</keyword>
<evidence type="ECO:0000256" key="1">
    <source>
        <dbReference type="ARBA" id="ARBA00022734"/>
    </source>
</evidence>
<name>A0A5A9PND7_9TELE</name>
<accession>A0A5A9PND7</accession>
<dbReference type="GO" id="GO:0032689">
    <property type="term" value="P:negative regulation of type II interferon production"/>
    <property type="evidence" value="ECO:0007669"/>
    <property type="project" value="TreeGrafter"/>
</dbReference>
<evidence type="ECO:0000256" key="3">
    <source>
        <dbReference type="RuleBase" id="RU102079"/>
    </source>
</evidence>
<dbReference type="GO" id="GO:0005829">
    <property type="term" value="C:cytosol"/>
    <property type="evidence" value="ECO:0007669"/>
    <property type="project" value="TreeGrafter"/>
</dbReference>
<dbReference type="GO" id="GO:0010628">
    <property type="term" value="P:positive regulation of gene expression"/>
    <property type="evidence" value="ECO:0007669"/>
    <property type="project" value="TreeGrafter"/>
</dbReference>
<dbReference type="FunFam" id="2.60.120.200:FF:000124">
    <property type="entry name" value="Galectin-4"/>
    <property type="match status" value="1"/>
</dbReference>
<dbReference type="SMART" id="SM00908">
    <property type="entry name" value="Gal-bind_lectin"/>
    <property type="match status" value="2"/>
</dbReference>
<gene>
    <name evidence="5" type="ORF">E1301_Tti015156</name>
</gene>
<sequence length="283" mass="32345">MFRPVFNPDIPFACKYDGVLREGMVITVCGQVLPHSQRFHVNLHHGDDIVLQVNPRYEKSYEYVVHNTRKNGSWGSEERKYEGPFPTGKPFALQIFVTLESYKISANGKPFSEYKHRIPFSQVDRICVSGMVEASLVDIQHLEPHYAPVPGPFNVPYKSIINGGLKQGKTIIIQGLINLHARRLEINLRHKTGIAFYYSCDVQKNVVVQNRYENGKWGQKTTSDQMPFETGKPFQVTICVDVNEYSVFASGRKVHTFNHRFTELQEIDVLEISGDLLLTFVQP</sequence>
<evidence type="ECO:0000313" key="5">
    <source>
        <dbReference type="EMBL" id="KAA0722671.1"/>
    </source>
</evidence>
<dbReference type="PROSITE" id="PS51304">
    <property type="entry name" value="GALECTIN"/>
    <property type="match status" value="2"/>
</dbReference>
<feature type="domain" description="Galectin" evidence="4">
    <location>
        <begin position="12"/>
        <end position="140"/>
    </location>
</feature>
<dbReference type="GO" id="GO:0016936">
    <property type="term" value="F:galactoside binding"/>
    <property type="evidence" value="ECO:0007669"/>
    <property type="project" value="TreeGrafter"/>
</dbReference>